<evidence type="ECO:0000313" key="3">
    <source>
        <dbReference type="EMBL" id="TCP03309.1"/>
    </source>
</evidence>
<name>A0A4R2M7P6_RUBGE</name>
<dbReference type="GO" id="GO:0004776">
    <property type="term" value="F:succinate-CoA ligase (GDP-forming) activity"/>
    <property type="evidence" value="ECO:0007669"/>
    <property type="project" value="TreeGrafter"/>
</dbReference>
<dbReference type="PANTHER" id="PTHR11117">
    <property type="entry name" value="SUCCINYL-COA LIGASE SUBUNIT ALPHA"/>
    <property type="match status" value="1"/>
</dbReference>
<dbReference type="InterPro" id="IPR003781">
    <property type="entry name" value="CoA-bd"/>
</dbReference>
<proteinExistence type="predicted"/>
<sequence length="509" mass="53740">MKSIGYIKKNTYFDSVTLMGISKGLLELPGVLRVSVSMGTEMNKQLLADGGFDTTEAAGAEPNDVMIVCQLDDAQDESATLQGIEAAMSRRAEADDSKQANPRTLQAAVRQLDPNVAVISLPGLYAAAEARKALLAGLHVMLFSDNVSLEDERSLKELARDKGLLMMGPDCGTSIIGGTALCFANQVERGSVGIVSASGTGAQEISVLLSRAGAGVSQLIGVGGRDLSAQIGGLMMFEALDALANDPATEVVVLISKPPHPSIAEEIRRRARACGKPVVLCFLGAAGSGEPDGNVLGASTLEAGAAQTLRALSRPVPDWIGQEGRLPADCTPSRNGYVRALFCGGTLTEESRLIFRQERPNAPCFGNTAKKAEEQLADPLRSQAHTFLDMGDDVFTRGKPHPMIDPEVRNARIVAEGSDPETAVLLLDFVLGYGGHPDPVGSALPAIEKALAEARRQGRRLTVVAYVLGTPKDPQNFADQCARLRDLGVLLGETNAHAARLAARLVQEN</sequence>
<dbReference type="Gene3D" id="3.40.50.720">
    <property type="entry name" value="NAD(P)-binding Rossmann-like Domain"/>
    <property type="match status" value="1"/>
</dbReference>
<dbReference type="InterPro" id="IPR016102">
    <property type="entry name" value="Succinyl-CoA_synth-like"/>
</dbReference>
<organism evidence="3 4">
    <name type="scientific">Rubrivivax gelatinosus</name>
    <name type="common">Rhodocyclus gelatinosus</name>
    <name type="synonym">Rhodopseudomonas gelatinosa</name>
    <dbReference type="NCBI Taxonomy" id="28068"/>
    <lineage>
        <taxon>Bacteria</taxon>
        <taxon>Pseudomonadati</taxon>
        <taxon>Pseudomonadota</taxon>
        <taxon>Betaproteobacteria</taxon>
        <taxon>Burkholderiales</taxon>
        <taxon>Sphaerotilaceae</taxon>
        <taxon>Rubrivivax</taxon>
    </lineage>
</organism>
<feature type="domain" description="CoA-binding" evidence="2">
    <location>
        <begin position="189"/>
        <end position="282"/>
    </location>
</feature>
<dbReference type="RefSeq" id="WP_132645745.1">
    <property type="nucleotide sequence ID" value="NZ_CP181386.1"/>
</dbReference>
<dbReference type="InterPro" id="IPR005811">
    <property type="entry name" value="SUCC_ACL_C"/>
</dbReference>
<dbReference type="NCBIfam" id="NF004760">
    <property type="entry name" value="PRK06091.1"/>
    <property type="match status" value="1"/>
</dbReference>
<dbReference type="InterPro" id="IPR036291">
    <property type="entry name" value="NAD(P)-bd_dom_sf"/>
</dbReference>
<dbReference type="GO" id="GO:0009361">
    <property type="term" value="C:succinate-CoA ligase complex (ADP-forming)"/>
    <property type="evidence" value="ECO:0007669"/>
    <property type="project" value="TreeGrafter"/>
</dbReference>
<dbReference type="GO" id="GO:0005829">
    <property type="term" value="C:cytosol"/>
    <property type="evidence" value="ECO:0007669"/>
    <property type="project" value="TreeGrafter"/>
</dbReference>
<protein>
    <submittedName>
        <fullName evidence="3">Succinyl-CoA synthetase alpha subunit</fullName>
    </submittedName>
</protein>
<dbReference type="Gene3D" id="3.40.50.261">
    <property type="entry name" value="Succinyl-CoA synthetase domains"/>
    <property type="match status" value="2"/>
</dbReference>
<dbReference type="SUPFAM" id="SSF52210">
    <property type="entry name" value="Succinyl-CoA synthetase domains"/>
    <property type="match status" value="2"/>
</dbReference>
<evidence type="ECO:0000313" key="4">
    <source>
        <dbReference type="Proteomes" id="UP000295106"/>
    </source>
</evidence>
<dbReference type="AlphaFoldDB" id="A0A4R2M7P6"/>
<dbReference type="EMBL" id="SLXD01000004">
    <property type="protein sequence ID" value="TCP03309.1"/>
    <property type="molecule type" value="Genomic_DNA"/>
</dbReference>
<dbReference type="PANTHER" id="PTHR11117:SF24">
    <property type="entry name" value="PROTEIN FDRA"/>
    <property type="match status" value="1"/>
</dbReference>
<dbReference type="OrthoDB" id="5580580at2"/>
<dbReference type="GO" id="GO:0004775">
    <property type="term" value="F:succinate-CoA ligase (ADP-forming) activity"/>
    <property type="evidence" value="ECO:0007669"/>
    <property type="project" value="TreeGrafter"/>
</dbReference>
<dbReference type="GeneID" id="99685835"/>
<dbReference type="Pfam" id="PF00549">
    <property type="entry name" value="Ligase_CoA"/>
    <property type="match status" value="1"/>
</dbReference>
<dbReference type="SUPFAM" id="SSF51735">
    <property type="entry name" value="NAD(P)-binding Rossmann-fold domains"/>
    <property type="match status" value="1"/>
</dbReference>
<accession>A0A4R2M7P6</accession>
<gene>
    <name evidence="3" type="ORF">EV684_10427</name>
</gene>
<feature type="domain" description="ATP-citrate synthase/succinyl-CoA ligase C-terminal" evidence="1">
    <location>
        <begin position="341"/>
        <end position="504"/>
    </location>
</feature>
<dbReference type="Proteomes" id="UP000295106">
    <property type="component" value="Unassembled WGS sequence"/>
</dbReference>
<dbReference type="GO" id="GO:0006099">
    <property type="term" value="P:tricarboxylic acid cycle"/>
    <property type="evidence" value="ECO:0007669"/>
    <property type="project" value="TreeGrafter"/>
</dbReference>
<comment type="caution">
    <text evidence="3">The sequence shown here is derived from an EMBL/GenBank/DDBJ whole genome shotgun (WGS) entry which is preliminary data.</text>
</comment>
<evidence type="ECO:0000259" key="2">
    <source>
        <dbReference type="Pfam" id="PF02629"/>
    </source>
</evidence>
<evidence type="ECO:0000259" key="1">
    <source>
        <dbReference type="Pfam" id="PF00549"/>
    </source>
</evidence>
<reference evidence="3 4" key="1">
    <citation type="submission" date="2019-03" db="EMBL/GenBank/DDBJ databases">
        <title>Genomic Encyclopedia of Type Strains, Phase IV (KMG-IV): sequencing the most valuable type-strain genomes for metagenomic binning, comparative biology and taxonomic classification.</title>
        <authorList>
            <person name="Goeker M."/>
        </authorList>
    </citation>
    <scope>NUCLEOTIDE SEQUENCE [LARGE SCALE GENOMIC DNA]</scope>
    <source>
        <strain evidence="3 4">DSM 1709</strain>
    </source>
</reference>
<dbReference type="Pfam" id="PF02629">
    <property type="entry name" value="CoA_binding"/>
    <property type="match status" value="1"/>
</dbReference>